<keyword evidence="3" id="KW-1185">Reference proteome</keyword>
<organism evidence="2 3">
    <name type="scientific">Lophium mytilinum</name>
    <dbReference type="NCBI Taxonomy" id="390894"/>
    <lineage>
        <taxon>Eukaryota</taxon>
        <taxon>Fungi</taxon>
        <taxon>Dikarya</taxon>
        <taxon>Ascomycota</taxon>
        <taxon>Pezizomycotina</taxon>
        <taxon>Dothideomycetes</taxon>
        <taxon>Pleosporomycetidae</taxon>
        <taxon>Mytilinidiales</taxon>
        <taxon>Mytilinidiaceae</taxon>
        <taxon>Lophium</taxon>
    </lineage>
</organism>
<dbReference type="OrthoDB" id="3525185at2759"/>
<accession>A0A6A6QWW2</accession>
<feature type="compositionally biased region" description="Basic and acidic residues" evidence="1">
    <location>
        <begin position="1"/>
        <end position="17"/>
    </location>
</feature>
<sequence length="479" mass="53916">MTADFTEHPNKRKESGNKKAGTGAAKQKREQPCSVVFETQRNHCDASEPQSSLSEGHPYETASNLVPFQEDTISWLSPYIEAGFRLPTTYQPYRGDQFDQLYICHFLSAFAFNGSQKEGFHAWSKELLTMRHKNSTLIYATRAASLAFYGRICQDESTVIEACRWYSTSLQSQRENLELERVGRDERDTSVAAICVAILLSTFESMISTTPLGWLQHSEGAVKVIEILGPEACQSGLLHSLFRSVRHGAVAVSMTLEEPSIFSTDMWNTIPFELQPPSEFDELVGLMLQIPSCLPLRNEMQRFRGTDPVASELYRTHLNSKAQHILLCLHQYWQQYQQYIDPNYERRLKRTSPLFGVDYSPLHNHVIFQDSCSATYTAQYDSANIAALTYLTAASTVPGMYERQIAQHGDTVLASIAYHELLGSFSGGSFSMILPTKIVCMMSPFESQRSTAQEALRKWGARRGVRDICTVAAPNVLPL</sequence>
<evidence type="ECO:0000313" key="2">
    <source>
        <dbReference type="EMBL" id="KAF2496716.1"/>
    </source>
</evidence>
<evidence type="ECO:0000256" key="1">
    <source>
        <dbReference type="SAM" id="MobiDB-lite"/>
    </source>
</evidence>
<gene>
    <name evidence="2" type="ORF">BU16DRAFT_560037</name>
</gene>
<reference evidence="2" key="1">
    <citation type="journal article" date="2020" name="Stud. Mycol.">
        <title>101 Dothideomycetes genomes: a test case for predicting lifestyles and emergence of pathogens.</title>
        <authorList>
            <person name="Haridas S."/>
            <person name="Albert R."/>
            <person name="Binder M."/>
            <person name="Bloem J."/>
            <person name="Labutti K."/>
            <person name="Salamov A."/>
            <person name="Andreopoulos B."/>
            <person name="Baker S."/>
            <person name="Barry K."/>
            <person name="Bills G."/>
            <person name="Bluhm B."/>
            <person name="Cannon C."/>
            <person name="Castanera R."/>
            <person name="Culley D."/>
            <person name="Daum C."/>
            <person name="Ezra D."/>
            <person name="Gonzalez J."/>
            <person name="Henrissat B."/>
            <person name="Kuo A."/>
            <person name="Liang C."/>
            <person name="Lipzen A."/>
            <person name="Lutzoni F."/>
            <person name="Magnuson J."/>
            <person name="Mondo S."/>
            <person name="Nolan M."/>
            <person name="Ohm R."/>
            <person name="Pangilinan J."/>
            <person name="Park H.-J."/>
            <person name="Ramirez L."/>
            <person name="Alfaro M."/>
            <person name="Sun H."/>
            <person name="Tritt A."/>
            <person name="Yoshinaga Y."/>
            <person name="Zwiers L.-H."/>
            <person name="Turgeon B."/>
            <person name="Goodwin S."/>
            <person name="Spatafora J."/>
            <person name="Crous P."/>
            <person name="Grigoriev I."/>
        </authorList>
    </citation>
    <scope>NUCLEOTIDE SEQUENCE</scope>
    <source>
        <strain evidence="2">CBS 269.34</strain>
    </source>
</reference>
<feature type="region of interest" description="Disordered" evidence="1">
    <location>
        <begin position="1"/>
        <end position="32"/>
    </location>
</feature>
<dbReference type="PANTHER" id="PTHR38111">
    <property type="entry name" value="ZN(2)-C6 FUNGAL-TYPE DOMAIN-CONTAINING PROTEIN-RELATED"/>
    <property type="match status" value="1"/>
</dbReference>
<evidence type="ECO:0000313" key="3">
    <source>
        <dbReference type="Proteomes" id="UP000799750"/>
    </source>
</evidence>
<proteinExistence type="predicted"/>
<name>A0A6A6QWW2_9PEZI</name>
<dbReference type="AlphaFoldDB" id="A0A6A6QWW2"/>
<dbReference type="Pfam" id="PF11951">
    <property type="entry name" value="Fungal_trans_2"/>
    <property type="match status" value="1"/>
</dbReference>
<dbReference type="EMBL" id="MU004187">
    <property type="protein sequence ID" value="KAF2496716.1"/>
    <property type="molecule type" value="Genomic_DNA"/>
</dbReference>
<dbReference type="PANTHER" id="PTHR38111:SF2">
    <property type="entry name" value="FINGER DOMAIN PROTEIN, PUTATIVE (AFU_ORTHOLOGUE AFUA_1G01560)-RELATED"/>
    <property type="match status" value="1"/>
</dbReference>
<protein>
    <submittedName>
        <fullName evidence="2">Uncharacterized protein</fullName>
    </submittedName>
</protein>
<dbReference type="InterPro" id="IPR021858">
    <property type="entry name" value="Fun_TF"/>
</dbReference>
<dbReference type="InterPro" id="IPR053178">
    <property type="entry name" value="Osmoadaptation_assoc"/>
</dbReference>
<dbReference type="Proteomes" id="UP000799750">
    <property type="component" value="Unassembled WGS sequence"/>
</dbReference>